<dbReference type="PROSITE" id="PS51109">
    <property type="entry name" value="G5"/>
    <property type="match status" value="1"/>
</dbReference>
<evidence type="ECO:0000259" key="4">
    <source>
        <dbReference type="PROSITE" id="PS51109"/>
    </source>
</evidence>
<dbReference type="InterPro" id="IPR011055">
    <property type="entry name" value="Dup_hybrid_motif"/>
</dbReference>
<dbReference type="Pfam" id="PF07501">
    <property type="entry name" value="G5"/>
    <property type="match status" value="1"/>
</dbReference>
<accession>A0ABR9ZS54</accession>
<dbReference type="InterPro" id="IPR011098">
    <property type="entry name" value="G5_dom"/>
</dbReference>
<dbReference type="InterPro" id="IPR050570">
    <property type="entry name" value="Cell_wall_metabolism_enzyme"/>
</dbReference>
<dbReference type="SMART" id="SM01208">
    <property type="entry name" value="G5"/>
    <property type="match status" value="1"/>
</dbReference>
<dbReference type="Proteomes" id="UP000614200">
    <property type="component" value="Unassembled WGS sequence"/>
</dbReference>
<keyword evidence="3" id="KW-1133">Transmembrane helix</keyword>
<dbReference type="InterPro" id="IPR036779">
    <property type="entry name" value="LysM_dom_sf"/>
</dbReference>
<feature type="transmembrane region" description="Helical" evidence="3">
    <location>
        <begin position="39"/>
        <end position="58"/>
    </location>
</feature>
<dbReference type="PROSITE" id="PS51782">
    <property type="entry name" value="LYSM"/>
    <property type="match status" value="1"/>
</dbReference>
<protein>
    <submittedName>
        <fullName evidence="6">Peptidoglycan DD-metalloendopeptidase family protein</fullName>
    </submittedName>
</protein>
<dbReference type="PANTHER" id="PTHR21666">
    <property type="entry name" value="PEPTIDASE-RELATED"/>
    <property type="match status" value="1"/>
</dbReference>
<evidence type="ECO:0000256" key="2">
    <source>
        <dbReference type="SAM" id="MobiDB-lite"/>
    </source>
</evidence>
<feature type="transmembrane region" description="Helical" evidence="3">
    <location>
        <begin position="141"/>
        <end position="160"/>
    </location>
</feature>
<dbReference type="CDD" id="cd12797">
    <property type="entry name" value="M23_peptidase"/>
    <property type="match status" value="1"/>
</dbReference>
<comment type="caution">
    <text evidence="6">The sequence shown here is derived from an EMBL/GenBank/DDBJ whole genome shotgun (WGS) entry which is preliminary data.</text>
</comment>
<dbReference type="PANTHER" id="PTHR21666:SF270">
    <property type="entry name" value="MUREIN HYDROLASE ACTIVATOR ENVC"/>
    <property type="match status" value="1"/>
</dbReference>
<evidence type="ECO:0000313" key="6">
    <source>
        <dbReference type="EMBL" id="MBF4693295.1"/>
    </source>
</evidence>
<feature type="domain" description="G5" evidence="4">
    <location>
        <begin position="338"/>
        <end position="418"/>
    </location>
</feature>
<dbReference type="InterPro" id="IPR018392">
    <property type="entry name" value="LysM"/>
</dbReference>
<dbReference type="InterPro" id="IPR016047">
    <property type="entry name" value="M23ase_b-sheet_dom"/>
</dbReference>
<dbReference type="SUPFAM" id="SSF51261">
    <property type="entry name" value="Duplicated hybrid motif"/>
    <property type="match status" value="1"/>
</dbReference>
<dbReference type="CDD" id="cd00118">
    <property type="entry name" value="LysM"/>
    <property type="match status" value="1"/>
</dbReference>
<reference evidence="6 7" key="1">
    <citation type="submission" date="2020-11" db="EMBL/GenBank/DDBJ databases">
        <title>Fusibacter basophilias sp. nov.</title>
        <authorList>
            <person name="Qiu D."/>
        </authorList>
    </citation>
    <scope>NUCLEOTIDE SEQUENCE [LARGE SCALE GENOMIC DNA]</scope>
    <source>
        <strain evidence="6 7">Q10-2</strain>
    </source>
</reference>
<keyword evidence="7" id="KW-1185">Reference proteome</keyword>
<name>A0ABR9ZS54_9FIRM</name>
<keyword evidence="3" id="KW-0472">Membrane</keyword>
<dbReference type="Gene3D" id="2.70.70.10">
    <property type="entry name" value="Glucose Permease (Domain IIA)"/>
    <property type="match status" value="1"/>
</dbReference>
<organism evidence="6 7">
    <name type="scientific">Fusibacter ferrireducens</name>
    <dbReference type="NCBI Taxonomy" id="2785058"/>
    <lineage>
        <taxon>Bacteria</taxon>
        <taxon>Bacillati</taxon>
        <taxon>Bacillota</taxon>
        <taxon>Clostridia</taxon>
        <taxon>Eubacteriales</taxon>
        <taxon>Eubacteriales Family XII. Incertae Sedis</taxon>
        <taxon>Fusibacter</taxon>
    </lineage>
</organism>
<dbReference type="Pfam" id="PF01476">
    <property type="entry name" value="LysM"/>
    <property type="match status" value="1"/>
</dbReference>
<keyword evidence="1" id="KW-0732">Signal</keyword>
<feature type="domain" description="LysM" evidence="5">
    <location>
        <begin position="287"/>
        <end position="331"/>
    </location>
</feature>
<sequence>MGKQKENRTYQKRVYKHTPQKYYIKGDRNIARKERVLEWLVRIIAMLFYPVYMLMVGFNKLVKYVKTKDWKSVLNIKGLNAQKKQNSNPYYKKSNSKSKKGTNKSTLSRKDLSFKFSGDKFKERISAFASKSLELFKTHKIIAISVLTGIVALAGGGYAWTHIHKTPTIDLATGEMHIVSVGNKTVSSEPLLEKPYIENLGFASLESYQIKANGNVLCNFKTEAEANQLLDDLKKMYTSNAAVEFLETYFSEEVEVDKGYVEITKFNGYDELESALAFIVKGTKEEKLHEVQKGENYWVIASYYGINPSDLEKANPNVKPETLQIGQKISLVVPRPLISVCTVEQAAYNTEMPFNVTYEETNSLYKEETKTKVKGVLGEKAVVAKITRQNGREIGRIIIEESVISEPVDKVVYKGTKDPPPKMGTGVLAKPTSRGVITSGFGWRWGRRHEGIDIGLPVGSDVKAADGGVVTLAAYSSSYGNYIIIDHGGNMSTLYAHNSKLLVKKGDKVYKGQVISKSGNTGRSTGPHLHFEVRKNGVPQDPTKYVNY</sequence>
<dbReference type="RefSeq" id="WP_194701537.1">
    <property type="nucleotide sequence ID" value="NZ_JADKNH010000005.1"/>
</dbReference>
<dbReference type="SUPFAM" id="SSF54106">
    <property type="entry name" value="LysM domain"/>
    <property type="match status" value="1"/>
</dbReference>
<evidence type="ECO:0000313" key="7">
    <source>
        <dbReference type="Proteomes" id="UP000614200"/>
    </source>
</evidence>
<evidence type="ECO:0000259" key="5">
    <source>
        <dbReference type="PROSITE" id="PS51782"/>
    </source>
</evidence>
<proteinExistence type="predicted"/>
<evidence type="ECO:0000256" key="3">
    <source>
        <dbReference type="SAM" id="Phobius"/>
    </source>
</evidence>
<feature type="compositionally biased region" description="Polar residues" evidence="2">
    <location>
        <begin position="515"/>
        <end position="524"/>
    </location>
</feature>
<dbReference type="Pfam" id="PF01551">
    <property type="entry name" value="Peptidase_M23"/>
    <property type="match status" value="1"/>
</dbReference>
<feature type="region of interest" description="Disordered" evidence="2">
    <location>
        <begin position="85"/>
        <end position="106"/>
    </location>
</feature>
<feature type="region of interest" description="Disordered" evidence="2">
    <location>
        <begin position="515"/>
        <end position="536"/>
    </location>
</feature>
<keyword evidence="3" id="KW-0812">Transmembrane</keyword>
<dbReference type="Gene3D" id="2.20.230.10">
    <property type="entry name" value="Resuscitation-promoting factor rpfb"/>
    <property type="match status" value="1"/>
</dbReference>
<gene>
    <name evidence="6" type="ORF">ISU02_09195</name>
</gene>
<dbReference type="SMART" id="SM00257">
    <property type="entry name" value="LysM"/>
    <property type="match status" value="1"/>
</dbReference>
<dbReference type="Gene3D" id="3.10.350.10">
    <property type="entry name" value="LysM domain"/>
    <property type="match status" value="1"/>
</dbReference>
<dbReference type="EMBL" id="JADKNH010000005">
    <property type="protein sequence ID" value="MBF4693295.1"/>
    <property type="molecule type" value="Genomic_DNA"/>
</dbReference>
<evidence type="ECO:0000256" key="1">
    <source>
        <dbReference type="ARBA" id="ARBA00022729"/>
    </source>
</evidence>